<dbReference type="InterPro" id="IPR008168">
    <property type="entry name" value="Cyt_C_IC"/>
</dbReference>
<keyword evidence="4 9" id="KW-0479">Metal-binding</keyword>
<evidence type="ECO:0000256" key="2">
    <source>
        <dbReference type="ARBA" id="ARBA00022448"/>
    </source>
</evidence>
<feature type="chain" id="PRO_5022969463" evidence="10">
    <location>
        <begin position="24"/>
        <end position="210"/>
    </location>
</feature>
<dbReference type="InterPro" id="IPR024167">
    <property type="entry name" value="Cytochrome_c4-like"/>
</dbReference>
<keyword evidence="6" id="KW-0249">Electron transport</keyword>
<dbReference type="PIRSF" id="PIRSF000005">
    <property type="entry name" value="Cytochrome_c4"/>
    <property type="match status" value="1"/>
</dbReference>
<evidence type="ECO:0000256" key="8">
    <source>
        <dbReference type="PIRSR" id="PIRSR000005-1"/>
    </source>
</evidence>
<dbReference type="KEGG" id="mmec:FIU01_01425"/>
<name>A0A5B8CVC6_9PROT</name>
<comment type="PTM">
    <text evidence="8">Binds 2 heme c groups covalently per subunit.</text>
</comment>
<gene>
    <name evidence="12" type="ORF">FIU01_01425</name>
</gene>
<evidence type="ECO:0000256" key="9">
    <source>
        <dbReference type="PIRSR" id="PIRSR000005-2"/>
    </source>
</evidence>
<feature type="binding site" description="covalent" evidence="8">
    <location>
        <position position="146"/>
    </location>
    <ligand>
        <name>heme c</name>
        <dbReference type="ChEBI" id="CHEBI:61717"/>
        <label>2</label>
    </ligand>
</feature>
<dbReference type="GO" id="GO:0042597">
    <property type="term" value="C:periplasmic space"/>
    <property type="evidence" value="ECO:0007669"/>
    <property type="project" value="UniProtKB-SubCell"/>
</dbReference>
<evidence type="ECO:0000313" key="12">
    <source>
        <dbReference type="EMBL" id="QDC45267.1"/>
    </source>
</evidence>
<feature type="binding site" description="axial binding residue" evidence="9">
    <location>
        <position position="89"/>
    </location>
    <ligand>
        <name>heme c</name>
        <dbReference type="ChEBI" id="CHEBI:61717"/>
        <label>1</label>
    </ligand>
    <ligandPart>
        <name>Fe</name>
        <dbReference type="ChEBI" id="CHEBI:18248"/>
    </ligandPart>
</feature>
<feature type="binding site" description="covalent" evidence="8">
    <location>
        <position position="49"/>
    </location>
    <ligand>
        <name>heme c</name>
        <dbReference type="ChEBI" id="CHEBI:61717"/>
        <label>1</label>
    </ligand>
</feature>
<feature type="binding site" description="axial binding residue" evidence="9">
    <location>
        <position position="147"/>
    </location>
    <ligand>
        <name>heme c</name>
        <dbReference type="ChEBI" id="CHEBI:61717"/>
        <label>2</label>
    </ligand>
    <ligandPart>
        <name>Fe</name>
        <dbReference type="ChEBI" id="CHEBI:18248"/>
    </ligandPart>
</feature>
<feature type="binding site" description="covalent" evidence="8">
    <location>
        <position position="143"/>
    </location>
    <ligand>
        <name>heme c</name>
        <dbReference type="ChEBI" id="CHEBI:61717"/>
        <label>2</label>
    </ligand>
</feature>
<accession>A0A5B8CVC6</accession>
<dbReference type="Proteomes" id="UP000311008">
    <property type="component" value="Chromosome"/>
</dbReference>
<evidence type="ECO:0000256" key="5">
    <source>
        <dbReference type="ARBA" id="ARBA00022764"/>
    </source>
</evidence>
<dbReference type="PANTHER" id="PTHR33751:SF9">
    <property type="entry name" value="CYTOCHROME C4"/>
    <property type="match status" value="1"/>
</dbReference>
<comment type="subcellular location">
    <subcellularLocation>
        <location evidence="1">Periplasm</location>
    </subcellularLocation>
</comment>
<evidence type="ECO:0000256" key="6">
    <source>
        <dbReference type="ARBA" id="ARBA00022982"/>
    </source>
</evidence>
<dbReference type="EMBL" id="CP040946">
    <property type="protein sequence ID" value="QDC45267.1"/>
    <property type="molecule type" value="Genomic_DNA"/>
</dbReference>
<reference evidence="13" key="1">
    <citation type="journal article" date="2019" name="ISME J.">
        <title>Evolution in action: habitat transition from sediment to the pelagial leads to genome streamlining in Methylophilaceae.</title>
        <authorList>
            <person name="Salcher M."/>
            <person name="Schaefle D."/>
            <person name="Kaspar M."/>
            <person name="Neuenschwander S.M."/>
            <person name="Ghai R."/>
        </authorList>
    </citation>
    <scope>NUCLEOTIDE SEQUENCE [LARGE SCALE GENOMIC DNA]</scope>
    <source>
        <strain evidence="13">MMS-M-51</strain>
    </source>
</reference>
<feature type="binding site" description="covalent" evidence="8">
    <location>
        <position position="46"/>
    </location>
    <ligand>
        <name>heme c</name>
        <dbReference type="ChEBI" id="CHEBI:61717"/>
        <label>1</label>
    </ligand>
</feature>
<dbReference type="InterPro" id="IPR009056">
    <property type="entry name" value="Cyt_c-like_dom"/>
</dbReference>
<organism evidence="12 13">
    <name type="scientific">Methylophilus medardicus</name>
    <dbReference type="NCBI Taxonomy" id="2588534"/>
    <lineage>
        <taxon>Bacteria</taxon>
        <taxon>Pseudomonadati</taxon>
        <taxon>Pseudomonadota</taxon>
        <taxon>Betaproteobacteria</taxon>
        <taxon>Nitrosomonadales</taxon>
        <taxon>Methylophilaceae</taxon>
        <taxon>Methylophilus</taxon>
    </lineage>
</organism>
<dbReference type="AlphaFoldDB" id="A0A5B8CVC6"/>
<keyword evidence="2" id="KW-0813">Transport</keyword>
<dbReference type="GO" id="GO:0009055">
    <property type="term" value="F:electron transfer activity"/>
    <property type="evidence" value="ECO:0007669"/>
    <property type="project" value="InterPro"/>
</dbReference>
<protein>
    <submittedName>
        <fullName evidence="12">Cytochrome c4</fullName>
    </submittedName>
</protein>
<dbReference type="InterPro" id="IPR050597">
    <property type="entry name" value="Cytochrome_c_Oxidase_Subunit"/>
</dbReference>
<sequence>MMLKSFKAGLFVLFAMGVHPVFAEEAASAEAAPVVNGPEKIVQNVCAACHGADGNSVITTNPKLAGQHPEYLLKQLNNFKEGTRANAIMSGMAGALSQEDMEGLAKYFSNQSIKLAKAKSNGKGSLGEKIYRGGIAATQVPACAACHGATGAGLPKQFPRLAGQHTDYTVQQLRTFRTGERANAPMMMAIAAKMTDAEMQAVADYIQGLR</sequence>
<evidence type="ECO:0000256" key="10">
    <source>
        <dbReference type="SAM" id="SignalP"/>
    </source>
</evidence>
<dbReference type="SUPFAM" id="SSF46626">
    <property type="entry name" value="Cytochrome c"/>
    <property type="match status" value="2"/>
</dbReference>
<keyword evidence="10" id="KW-0732">Signal</keyword>
<dbReference type="InterPro" id="IPR036909">
    <property type="entry name" value="Cyt_c-like_dom_sf"/>
</dbReference>
<dbReference type="PRINTS" id="PR00605">
    <property type="entry name" value="CYTCHROMECIC"/>
</dbReference>
<dbReference type="Pfam" id="PF00034">
    <property type="entry name" value="Cytochrom_C"/>
    <property type="match status" value="2"/>
</dbReference>
<feature type="binding site" description="axial binding residue" evidence="9">
    <location>
        <position position="50"/>
    </location>
    <ligand>
        <name>heme c</name>
        <dbReference type="ChEBI" id="CHEBI:61717"/>
        <label>1</label>
    </ligand>
    <ligandPart>
        <name>Fe</name>
        <dbReference type="ChEBI" id="CHEBI:18248"/>
    </ligandPart>
</feature>
<dbReference type="PANTHER" id="PTHR33751">
    <property type="entry name" value="CBB3-TYPE CYTOCHROME C OXIDASE SUBUNIT FIXP"/>
    <property type="match status" value="1"/>
</dbReference>
<dbReference type="Gene3D" id="1.10.760.10">
    <property type="entry name" value="Cytochrome c-like domain"/>
    <property type="match status" value="2"/>
</dbReference>
<keyword evidence="3 8" id="KW-0349">Heme</keyword>
<keyword evidence="5" id="KW-0574">Periplasm</keyword>
<evidence type="ECO:0000256" key="7">
    <source>
        <dbReference type="ARBA" id="ARBA00023004"/>
    </source>
</evidence>
<feature type="signal peptide" evidence="10">
    <location>
        <begin position="1"/>
        <end position="23"/>
    </location>
</feature>
<feature type="binding site" description="axial binding residue" evidence="9">
    <location>
        <position position="187"/>
    </location>
    <ligand>
        <name>heme c</name>
        <dbReference type="ChEBI" id="CHEBI:61717"/>
        <label>2</label>
    </ligand>
    <ligandPart>
        <name>Fe</name>
        <dbReference type="ChEBI" id="CHEBI:18248"/>
    </ligandPart>
</feature>
<evidence type="ECO:0000256" key="4">
    <source>
        <dbReference type="ARBA" id="ARBA00022723"/>
    </source>
</evidence>
<feature type="domain" description="Cytochrome c" evidence="11">
    <location>
        <begin position="122"/>
        <end position="210"/>
    </location>
</feature>
<dbReference type="GO" id="GO:0020037">
    <property type="term" value="F:heme binding"/>
    <property type="evidence" value="ECO:0007669"/>
    <property type="project" value="InterPro"/>
</dbReference>
<dbReference type="PROSITE" id="PS51007">
    <property type="entry name" value="CYTC"/>
    <property type="match status" value="2"/>
</dbReference>
<keyword evidence="7 9" id="KW-0408">Iron</keyword>
<keyword evidence="13" id="KW-1185">Reference proteome</keyword>
<proteinExistence type="predicted"/>
<evidence type="ECO:0000256" key="3">
    <source>
        <dbReference type="ARBA" id="ARBA00022617"/>
    </source>
</evidence>
<evidence type="ECO:0000256" key="1">
    <source>
        <dbReference type="ARBA" id="ARBA00004418"/>
    </source>
</evidence>
<dbReference type="GO" id="GO:0005506">
    <property type="term" value="F:iron ion binding"/>
    <property type="evidence" value="ECO:0007669"/>
    <property type="project" value="InterPro"/>
</dbReference>
<feature type="domain" description="Cytochrome c" evidence="11">
    <location>
        <begin position="32"/>
        <end position="112"/>
    </location>
</feature>
<dbReference type="OrthoDB" id="9773456at2"/>
<evidence type="ECO:0000259" key="11">
    <source>
        <dbReference type="PROSITE" id="PS51007"/>
    </source>
</evidence>
<evidence type="ECO:0000313" key="13">
    <source>
        <dbReference type="Proteomes" id="UP000311008"/>
    </source>
</evidence>